<feature type="region of interest" description="Disordered" evidence="2">
    <location>
        <begin position="1"/>
        <end position="60"/>
    </location>
</feature>
<evidence type="ECO:0000259" key="3">
    <source>
        <dbReference type="PROSITE" id="PS50103"/>
    </source>
</evidence>
<dbReference type="GO" id="GO:0008270">
    <property type="term" value="F:zinc ion binding"/>
    <property type="evidence" value="ECO:0007669"/>
    <property type="project" value="UniProtKB-KW"/>
</dbReference>
<evidence type="ECO:0000256" key="2">
    <source>
        <dbReference type="SAM" id="MobiDB-lite"/>
    </source>
</evidence>
<feature type="compositionally biased region" description="Low complexity" evidence="2">
    <location>
        <begin position="44"/>
        <end position="58"/>
    </location>
</feature>
<keyword evidence="1" id="KW-0862">Zinc</keyword>
<accession>A0A812X3J5</accession>
<dbReference type="AlphaFoldDB" id="A0A812X3J5"/>
<name>A0A812X3J5_SYMPI</name>
<organism evidence="4 5">
    <name type="scientific">Symbiodinium pilosum</name>
    <name type="common">Dinoflagellate</name>
    <dbReference type="NCBI Taxonomy" id="2952"/>
    <lineage>
        <taxon>Eukaryota</taxon>
        <taxon>Sar</taxon>
        <taxon>Alveolata</taxon>
        <taxon>Dinophyceae</taxon>
        <taxon>Suessiales</taxon>
        <taxon>Symbiodiniaceae</taxon>
        <taxon>Symbiodinium</taxon>
    </lineage>
</organism>
<keyword evidence="1" id="KW-0479">Metal-binding</keyword>
<feature type="domain" description="C3H1-type" evidence="3">
    <location>
        <begin position="120"/>
        <end position="143"/>
    </location>
</feature>
<evidence type="ECO:0000313" key="4">
    <source>
        <dbReference type="EMBL" id="CAE7716834.1"/>
    </source>
</evidence>
<evidence type="ECO:0000313" key="5">
    <source>
        <dbReference type="Proteomes" id="UP000649617"/>
    </source>
</evidence>
<sequence>MAMPQSNAGHGDAQGPNDTNTAYTKDQKHGRSGAADDVCQHECGSTSSSKSNGSTDASKPFRFWKPHVASASSSSVTSSEYWRAEADREECRKLAEQVPMDVAGKPTSVGSNNHPEACLPCVFFVTKCGCSRGVRCEFCHFPHPGRRRRRVDARRLVSGCI</sequence>
<comment type="caution">
    <text evidence="4">The sequence shown here is derived from an EMBL/GenBank/DDBJ whole genome shotgun (WGS) entry which is preliminary data.</text>
</comment>
<reference evidence="4" key="1">
    <citation type="submission" date="2021-02" db="EMBL/GenBank/DDBJ databases">
        <authorList>
            <person name="Dougan E. K."/>
            <person name="Rhodes N."/>
            <person name="Thang M."/>
            <person name="Chan C."/>
        </authorList>
    </citation>
    <scope>NUCLEOTIDE SEQUENCE</scope>
</reference>
<evidence type="ECO:0000256" key="1">
    <source>
        <dbReference type="PROSITE-ProRule" id="PRU00723"/>
    </source>
</evidence>
<feature type="zinc finger region" description="C3H1-type" evidence="1">
    <location>
        <begin position="120"/>
        <end position="143"/>
    </location>
</feature>
<dbReference type="OrthoDB" id="436559at2759"/>
<gene>
    <name evidence="4" type="ORF">SPIL2461_LOCUS20381</name>
</gene>
<dbReference type="EMBL" id="CAJNIZ010045327">
    <property type="protein sequence ID" value="CAE7716834.1"/>
    <property type="molecule type" value="Genomic_DNA"/>
</dbReference>
<keyword evidence="1" id="KW-0863">Zinc-finger</keyword>
<keyword evidence="5" id="KW-1185">Reference proteome</keyword>
<dbReference type="Proteomes" id="UP000649617">
    <property type="component" value="Unassembled WGS sequence"/>
</dbReference>
<dbReference type="PROSITE" id="PS50103">
    <property type="entry name" value="ZF_C3H1"/>
    <property type="match status" value="1"/>
</dbReference>
<protein>
    <recommendedName>
        <fullName evidence="3">C3H1-type domain-containing protein</fullName>
    </recommendedName>
</protein>
<dbReference type="InterPro" id="IPR000571">
    <property type="entry name" value="Znf_CCCH"/>
</dbReference>
<proteinExistence type="predicted"/>